<keyword evidence="1" id="KW-0378">Hydrolase</keyword>
<protein>
    <submittedName>
        <fullName evidence="3">Class F sortase</fullName>
    </submittedName>
</protein>
<dbReference type="CDD" id="cd05829">
    <property type="entry name" value="Sortase_F"/>
    <property type="match status" value="1"/>
</dbReference>
<dbReference type="InterPro" id="IPR042001">
    <property type="entry name" value="Sortase_F"/>
</dbReference>
<name>A0A934K6Y0_9BACT</name>
<dbReference type="InterPro" id="IPR005754">
    <property type="entry name" value="Sortase"/>
</dbReference>
<evidence type="ECO:0000256" key="1">
    <source>
        <dbReference type="ARBA" id="ARBA00022801"/>
    </source>
</evidence>
<comment type="caution">
    <text evidence="3">The sequence shown here is derived from an EMBL/GenBank/DDBJ whole genome shotgun (WGS) entry which is preliminary data.</text>
</comment>
<dbReference type="Proteomes" id="UP000620075">
    <property type="component" value="Unassembled WGS sequence"/>
</dbReference>
<proteinExistence type="predicted"/>
<evidence type="ECO:0000256" key="2">
    <source>
        <dbReference type="SAM" id="MobiDB-lite"/>
    </source>
</evidence>
<dbReference type="InterPro" id="IPR023365">
    <property type="entry name" value="Sortase_dom-sf"/>
</dbReference>
<dbReference type="Pfam" id="PF04203">
    <property type="entry name" value="Sortase"/>
    <property type="match status" value="1"/>
</dbReference>
<evidence type="ECO:0000313" key="4">
    <source>
        <dbReference type="Proteomes" id="UP000620075"/>
    </source>
</evidence>
<dbReference type="EMBL" id="JAEKNQ010000025">
    <property type="protein sequence ID" value="MBJ7602846.1"/>
    <property type="molecule type" value="Genomic_DNA"/>
</dbReference>
<dbReference type="AlphaFoldDB" id="A0A934K6Y0"/>
<dbReference type="RefSeq" id="WP_338177870.1">
    <property type="nucleotide sequence ID" value="NZ_JAEKNQ010000025.1"/>
</dbReference>
<accession>A0A934K6Y0</accession>
<gene>
    <name evidence="3" type="ORF">JF888_06590</name>
</gene>
<feature type="region of interest" description="Disordered" evidence="2">
    <location>
        <begin position="40"/>
        <end position="73"/>
    </location>
</feature>
<organism evidence="3 4">
    <name type="scientific">Candidatus Dormiibacter inghamiae</name>
    <dbReference type="NCBI Taxonomy" id="3127013"/>
    <lineage>
        <taxon>Bacteria</taxon>
        <taxon>Bacillati</taxon>
        <taxon>Candidatus Dormiibacterota</taxon>
        <taxon>Candidatus Dormibacteria</taxon>
        <taxon>Candidatus Dormibacterales</taxon>
        <taxon>Candidatus Dormibacteraceae</taxon>
        <taxon>Candidatus Dormiibacter</taxon>
    </lineage>
</organism>
<dbReference type="GO" id="GO:0016787">
    <property type="term" value="F:hydrolase activity"/>
    <property type="evidence" value="ECO:0007669"/>
    <property type="project" value="UniProtKB-KW"/>
</dbReference>
<evidence type="ECO:0000313" key="3">
    <source>
        <dbReference type="EMBL" id="MBJ7602846.1"/>
    </source>
</evidence>
<dbReference type="SUPFAM" id="SSF63817">
    <property type="entry name" value="Sortase"/>
    <property type="match status" value="1"/>
</dbReference>
<dbReference type="Gene3D" id="2.40.260.10">
    <property type="entry name" value="Sortase"/>
    <property type="match status" value="1"/>
</dbReference>
<reference evidence="3 4" key="1">
    <citation type="submission" date="2020-10" db="EMBL/GenBank/DDBJ databases">
        <title>Ca. Dormibacterota MAGs.</title>
        <authorList>
            <person name="Montgomery K."/>
        </authorList>
    </citation>
    <scope>NUCLEOTIDE SEQUENCE [LARGE SCALE GENOMIC DNA]</scope>
    <source>
        <strain evidence="3">SC8811_S16_3</strain>
    </source>
</reference>
<sequence length="217" mass="22662">MARLRRGTVSRRALVLGGAVLLGLSAALGAIDLHSQEATRPKAAVRPSPAATIPAVPPAPDQYNPEPARVAGQAPQRLRIPSIGVDAGVESIGVLPGLQLKTPNDTSNVGWYDLGSGPGQNGDTVLTGHLDTQTGAPAVFARLRQVKPGDTITVVAADGRSVDYRAESVDLVPNDKTPPDLFATDGPPRLTLITCAGTWDANRQLYSDRLLIRASPS</sequence>